<keyword evidence="3" id="KW-1185">Reference proteome</keyword>
<evidence type="ECO:0000313" key="3">
    <source>
        <dbReference type="Proteomes" id="UP000655287"/>
    </source>
</evidence>
<feature type="domain" description="Suppressor of fused-like" evidence="1">
    <location>
        <begin position="198"/>
        <end position="334"/>
    </location>
</feature>
<gene>
    <name evidence="2" type="ORF">Sru01_55030</name>
</gene>
<reference evidence="2" key="1">
    <citation type="submission" date="2021-01" db="EMBL/GenBank/DDBJ databases">
        <title>Whole genome shotgun sequence of Sphaerisporangium rufum NBRC 109079.</title>
        <authorList>
            <person name="Komaki H."/>
            <person name="Tamura T."/>
        </authorList>
    </citation>
    <scope>NUCLEOTIDE SEQUENCE</scope>
    <source>
        <strain evidence="2">NBRC 109079</strain>
    </source>
</reference>
<name>A0A919R8S1_9ACTN</name>
<dbReference type="AlphaFoldDB" id="A0A919R8S1"/>
<dbReference type="RefSeq" id="WP_203991392.1">
    <property type="nucleotide sequence ID" value="NZ_BOOU01000074.1"/>
</dbReference>
<comment type="caution">
    <text evidence="2">The sequence shown here is derived from an EMBL/GenBank/DDBJ whole genome shotgun (WGS) entry which is preliminary data.</text>
</comment>
<accession>A0A919R8S1</accession>
<dbReference type="EMBL" id="BOOU01000074">
    <property type="protein sequence ID" value="GII80521.1"/>
    <property type="molecule type" value="Genomic_DNA"/>
</dbReference>
<evidence type="ECO:0000313" key="2">
    <source>
        <dbReference type="EMBL" id="GII80521.1"/>
    </source>
</evidence>
<evidence type="ECO:0000259" key="1">
    <source>
        <dbReference type="Pfam" id="PF05076"/>
    </source>
</evidence>
<dbReference type="Proteomes" id="UP000655287">
    <property type="component" value="Unassembled WGS sequence"/>
</dbReference>
<sequence>MGGTDVILSDTSPYGSRAVTVESDGVASVAYLRDARDGIHGTVWLANHAPAPMDLGRLAPGEPPLMPAGGTRFPGGTPPFTAAELTVLWFEEGDGAALYQNGELLAVIPGWAHPERGMPGYARDAVGESPLAWPLAEAMEGLAPRIATARSYWEWRDGEGAWPSFQQFAMSHLDARLGPAGRYWDIAGRRLPAVGITERPRDGHTVLSTVGMSCQRMPTVEQYAERPELLARIELAVATRGEGAEAARLFLWLARYPWHSVTWLGEGHTARWYREAASFPLGGGYQGVLLVDRPGGMPDLSGFTFGGDPVRWLWLVPLTEPELQAVAERGPAGLDLAGRVP</sequence>
<organism evidence="2 3">
    <name type="scientific">Sphaerisporangium rufum</name>
    <dbReference type="NCBI Taxonomy" id="1381558"/>
    <lineage>
        <taxon>Bacteria</taxon>
        <taxon>Bacillati</taxon>
        <taxon>Actinomycetota</taxon>
        <taxon>Actinomycetes</taxon>
        <taxon>Streptosporangiales</taxon>
        <taxon>Streptosporangiaceae</taxon>
        <taxon>Sphaerisporangium</taxon>
    </lineage>
</organism>
<protein>
    <recommendedName>
        <fullName evidence="1">Suppressor of fused-like domain-containing protein</fullName>
    </recommendedName>
</protein>
<dbReference type="Pfam" id="PF05076">
    <property type="entry name" value="SUFU"/>
    <property type="match status" value="1"/>
</dbReference>
<proteinExistence type="predicted"/>
<dbReference type="InterPro" id="IPR020941">
    <property type="entry name" value="SUFU-like_domain"/>
</dbReference>